<dbReference type="FunFam" id="1.20.1280.50:FF:000005">
    <property type="entry name" value="F-box/LRR-repeat protein 3 isoform X1"/>
    <property type="match status" value="1"/>
</dbReference>
<gene>
    <name evidence="2" type="ORF">HOLleu_11972</name>
</gene>
<comment type="caution">
    <text evidence="2">The sequence shown here is derived from an EMBL/GenBank/DDBJ whole genome shotgun (WGS) entry which is preliminary data.</text>
</comment>
<dbReference type="Pfam" id="PF12937">
    <property type="entry name" value="F-box-like"/>
    <property type="match status" value="1"/>
</dbReference>
<dbReference type="PANTHER" id="PTHR20872">
    <property type="match status" value="1"/>
</dbReference>
<dbReference type="OrthoDB" id="3219396at2759"/>
<proteinExistence type="predicted"/>
<dbReference type="InterPro" id="IPR032675">
    <property type="entry name" value="LRR_dom_sf"/>
</dbReference>
<evidence type="ECO:0000259" key="1">
    <source>
        <dbReference type="PROSITE" id="PS50181"/>
    </source>
</evidence>
<dbReference type="AlphaFoldDB" id="A0A9Q1C8G9"/>
<feature type="domain" description="F-box" evidence="1">
    <location>
        <begin position="49"/>
        <end position="95"/>
    </location>
</feature>
<protein>
    <submittedName>
        <fullName evidence="2">F-box/LRR-repeat protein 8</fullName>
    </submittedName>
</protein>
<dbReference type="Proteomes" id="UP001152320">
    <property type="component" value="Chromosome 5"/>
</dbReference>
<dbReference type="PANTHER" id="PTHR20872:SF1">
    <property type="entry name" value="F-BOX DOMAIN-CONTAINING PROTEIN"/>
    <property type="match status" value="1"/>
</dbReference>
<name>A0A9Q1C8G9_HOLLE</name>
<sequence>MKIKPQQVHCFKTFLPLREELDKQKHITLSLPASDADVPVTMAKTYYIQHQWDQLPRHILLIIFTHLSPNDRVSGSLTCRNWNACFNSPGLWRNFSFHFEKPEDKPKILSCLEKYDSVLRVVQIHLNPRHELNCTNASRVLTHLARCKQRSLETLSIHFTKGNPLFFKGLDILSSLAELFGPPNPEIKHHSFLKEINLSEMSVTFDDKLFNLISANHPYLEVMNMQNNSLTCQVTPTCIENFIRKCKRLRKLITFYKCISDDALCALLERGREQIRYLSLLCKMEEKYHKLISVNTWVNLKKCLPDLRVALLFDHTSDRQQIRDILCPKIPLVELSMRSLTELHEEVDIVVNYFSRSLEIFTISTKRTDRLEQALINLAAHSMNLKVFHCYCGLRESTIKTFLEFQPHLTDYTLSITDLEDSTLPPLFTGRFAHVQAMKEMGLFE</sequence>
<dbReference type="PROSITE" id="PS50181">
    <property type="entry name" value="FBOX"/>
    <property type="match status" value="1"/>
</dbReference>
<evidence type="ECO:0000313" key="3">
    <source>
        <dbReference type="Proteomes" id="UP001152320"/>
    </source>
</evidence>
<dbReference type="InterPro" id="IPR036047">
    <property type="entry name" value="F-box-like_dom_sf"/>
</dbReference>
<dbReference type="Gene3D" id="1.20.1280.50">
    <property type="match status" value="1"/>
</dbReference>
<dbReference type="Gene3D" id="3.80.10.10">
    <property type="entry name" value="Ribonuclease Inhibitor"/>
    <property type="match status" value="1"/>
</dbReference>
<accession>A0A9Q1C8G9</accession>
<evidence type="ECO:0000313" key="2">
    <source>
        <dbReference type="EMBL" id="KAJ8041223.1"/>
    </source>
</evidence>
<keyword evidence="3" id="KW-1185">Reference proteome</keyword>
<dbReference type="SUPFAM" id="SSF81383">
    <property type="entry name" value="F-box domain"/>
    <property type="match status" value="1"/>
</dbReference>
<dbReference type="EMBL" id="JAIZAY010000005">
    <property type="protein sequence ID" value="KAJ8041223.1"/>
    <property type="molecule type" value="Genomic_DNA"/>
</dbReference>
<dbReference type="SMART" id="SM00256">
    <property type="entry name" value="FBOX"/>
    <property type="match status" value="1"/>
</dbReference>
<reference evidence="2" key="1">
    <citation type="submission" date="2021-10" db="EMBL/GenBank/DDBJ databases">
        <title>Tropical sea cucumber genome reveals ecological adaptation and Cuvierian tubules defense mechanism.</title>
        <authorList>
            <person name="Chen T."/>
        </authorList>
    </citation>
    <scope>NUCLEOTIDE SEQUENCE</scope>
    <source>
        <strain evidence="2">Nanhai2018</strain>
        <tissue evidence="2">Muscle</tissue>
    </source>
</reference>
<organism evidence="2 3">
    <name type="scientific">Holothuria leucospilota</name>
    <name type="common">Black long sea cucumber</name>
    <name type="synonym">Mertensiothuria leucospilota</name>
    <dbReference type="NCBI Taxonomy" id="206669"/>
    <lineage>
        <taxon>Eukaryota</taxon>
        <taxon>Metazoa</taxon>
        <taxon>Echinodermata</taxon>
        <taxon>Eleutherozoa</taxon>
        <taxon>Echinozoa</taxon>
        <taxon>Holothuroidea</taxon>
        <taxon>Aspidochirotacea</taxon>
        <taxon>Aspidochirotida</taxon>
        <taxon>Holothuriidae</taxon>
        <taxon>Holothuria</taxon>
    </lineage>
</organism>
<dbReference type="InterPro" id="IPR001810">
    <property type="entry name" value="F-box_dom"/>
</dbReference>